<dbReference type="GO" id="GO:0009307">
    <property type="term" value="P:DNA restriction-modification system"/>
    <property type="evidence" value="ECO:0007669"/>
    <property type="project" value="UniProtKB-KW"/>
</dbReference>
<keyword evidence="5" id="KW-0540">Nuclease</keyword>
<dbReference type="CDD" id="cd17278">
    <property type="entry name" value="RMtype1_S_LdeBORF1052P-TRD2-CR2"/>
    <property type="match status" value="1"/>
</dbReference>
<organism evidence="5 6">
    <name type="scientific">Phocaeicola barnesiae</name>
    <dbReference type="NCBI Taxonomy" id="376804"/>
    <lineage>
        <taxon>Bacteria</taxon>
        <taxon>Pseudomonadati</taxon>
        <taxon>Bacteroidota</taxon>
        <taxon>Bacteroidia</taxon>
        <taxon>Bacteroidales</taxon>
        <taxon>Bacteroidaceae</taxon>
        <taxon>Phocaeicola</taxon>
    </lineage>
</organism>
<comment type="similarity">
    <text evidence="1">Belongs to the type-I restriction system S methylase family.</text>
</comment>
<comment type="caution">
    <text evidence="5">The sequence shown here is derived from an EMBL/GenBank/DDBJ whole genome shotgun (WGS) entry which is preliminary data.</text>
</comment>
<feature type="domain" description="Type I restriction modification DNA specificity" evidence="4">
    <location>
        <begin position="1"/>
        <end position="179"/>
    </location>
</feature>
<dbReference type="SUPFAM" id="SSF116734">
    <property type="entry name" value="DNA methylase specificity domain"/>
    <property type="match status" value="2"/>
</dbReference>
<evidence type="ECO:0000313" key="5">
    <source>
        <dbReference type="EMBL" id="MCR8872746.1"/>
    </source>
</evidence>
<name>A0AAW5MWL4_9BACT</name>
<evidence type="ECO:0000259" key="4">
    <source>
        <dbReference type="Pfam" id="PF01420"/>
    </source>
</evidence>
<dbReference type="RefSeq" id="WP_022339777.1">
    <property type="nucleotide sequence ID" value="NZ_JANRHJ010000002.1"/>
</dbReference>
<evidence type="ECO:0000256" key="3">
    <source>
        <dbReference type="ARBA" id="ARBA00023125"/>
    </source>
</evidence>
<accession>A0AAW5MWL4</accession>
<gene>
    <name evidence="5" type="ORF">NW209_01715</name>
</gene>
<evidence type="ECO:0000256" key="1">
    <source>
        <dbReference type="ARBA" id="ARBA00010923"/>
    </source>
</evidence>
<dbReference type="PANTHER" id="PTHR30408">
    <property type="entry name" value="TYPE-1 RESTRICTION ENZYME ECOKI SPECIFICITY PROTEIN"/>
    <property type="match status" value="1"/>
</dbReference>
<feature type="domain" description="Type I restriction modification DNA specificity" evidence="4">
    <location>
        <begin position="209"/>
        <end position="363"/>
    </location>
</feature>
<dbReference type="EC" id="3.1.21.-" evidence="5"/>
<dbReference type="Gene3D" id="3.90.220.20">
    <property type="entry name" value="DNA methylase specificity domains"/>
    <property type="match status" value="2"/>
</dbReference>
<dbReference type="InterPro" id="IPR044946">
    <property type="entry name" value="Restrct_endonuc_typeI_TRD_sf"/>
</dbReference>
<dbReference type="InterPro" id="IPR000055">
    <property type="entry name" value="Restrct_endonuc_typeI_TRD"/>
</dbReference>
<keyword evidence="6" id="KW-1185">Reference proteome</keyword>
<keyword evidence="3" id="KW-0238">DNA-binding</keyword>
<dbReference type="Pfam" id="PF01420">
    <property type="entry name" value="Methylase_S"/>
    <property type="match status" value="2"/>
</dbReference>
<dbReference type="GO" id="GO:0016787">
    <property type="term" value="F:hydrolase activity"/>
    <property type="evidence" value="ECO:0007669"/>
    <property type="project" value="UniProtKB-KW"/>
</dbReference>
<reference evidence="5 6" key="1">
    <citation type="submission" date="2022-08" db="EMBL/GenBank/DDBJ databases">
        <authorList>
            <person name="Zeman M."/>
            <person name="Kubasova T."/>
        </authorList>
    </citation>
    <scope>NUCLEOTIDE SEQUENCE [LARGE SCALE GENOMIC DNA]</scope>
    <source>
        <strain evidence="5 6">ET62</strain>
    </source>
</reference>
<dbReference type="GO" id="GO:0004519">
    <property type="term" value="F:endonuclease activity"/>
    <property type="evidence" value="ECO:0007669"/>
    <property type="project" value="UniProtKB-KW"/>
</dbReference>
<dbReference type="InterPro" id="IPR052021">
    <property type="entry name" value="Type-I_RS_S_subunit"/>
</dbReference>
<evidence type="ECO:0000313" key="6">
    <source>
        <dbReference type="Proteomes" id="UP001204579"/>
    </source>
</evidence>
<dbReference type="PANTHER" id="PTHR30408:SF13">
    <property type="entry name" value="TYPE I RESTRICTION ENZYME HINDI SPECIFICITY SUBUNIT"/>
    <property type="match status" value="1"/>
</dbReference>
<dbReference type="GO" id="GO:0003677">
    <property type="term" value="F:DNA binding"/>
    <property type="evidence" value="ECO:0007669"/>
    <property type="project" value="UniProtKB-KW"/>
</dbReference>
<keyword evidence="2" id="KW-0680">Restriction system</keyword>
<keyword evidence="5" id="KW-0378">Hydrolase</keyword>
<proteinExistence type="inferred from homology"/>
<evidence type="ECO:0000256" key="2">
    <source>
        <dbReference type="ARBA" id="ARBA00022747"/>
    </source>
</evidence>
<keyword evidence="5" id="KW-0255">Endonuclease</keyword>
<protein>
    <submittedName>
        <fullName evidence="5">Restriction endonuclease subunit S</fullName>
        <ecNumber evidence="5">3.1.21.-</ecNumber>
    </submittedName>
</protein>
<dbReference type="Proteomes" id="UP001204579">
    <property type="component" value="Unassembled WGS sequence"/>
</dbReference>
<dbReference type="AlphaFoldDB" id="A0AAW5MWL4"/>
<sequence length="414" mass="46804">MEEWKEYKLKDVTTILGDGLHGTPKYDENGSIFFINGNNLIDGKIEIRDSTKRVSENEANKYRKNLNSRTILVSINGTIGNVAKYRGEACILGKSACYFNVAEDFDLNFMYYVVASKQFKNAITHLATGTTIKNVSLETMRNYSFIAPSIYEQKRIANILSSLDDKIELNRRINENLEQQAQALFKSWFVDFEPFKDGKFVDSELGMIPEGWRVGTIGDYCKIRSGFAFKSSWWTERGVKIVKIKNISSSGILNMDDCSYVSKENVSKAKEFSLKSGDILIAMTGATIGKFCLVPALKEKIYVNQRVGKFFLGENPIMKIPFIHGLLKCENIISQIMNKGQGSAQPNISGNDIETIPIIYPPEDIILKYNELVSPYFSMIIENISACDFISQLRDTLLPRLMSGKLEIKDNSYD</sequence>
<dbReference type="EMBL" id="JANRHJ010000002">
    <property type="protein sequence ID" value="MCR8872746.1"/>
    <property type="molecule type" value="Genomic_DNA"/>
</dbReference>